<dbReference type="AlphaFoldDB" id="A0A450UY62"/>
<dbReference type="EMBL" id="CAADFF010000021">
    <property type="protein sequence ID" value="VFJ90729.1"/>
    <property type="molecule type" value="Genomic_DNA"/>
</dbReference>
<reference evidence="3" key="1">
    <citation type="submission" date="2019-02" db="EMBL/GenBank/DDBJ databases">
        <authorList>
            <person name="Gruber-Vodicka R. H."/>
            <person name="Seah K. B. B."/>
        </authorList>
    </citation>
    <scope>NUCLEOTIDE SEQUENCE</scope>
    <source>
        <strain evidence="3">BECK_M6</strain>
        <strain evidence="2">BECK_M7</strain>
    </source>
</reference>
<dbReference type="EMBL" id="CAADFH010000070">
    <property type="protein sequence ID" value="VFJ97494.1"/>
    <property type="molecule type" value="Genomic_DNA"/>
</dbReference>
<proteinExistence type="predicted"/>
<protein>
    <recommendedName>
        <fullName evidence="1">Type ISP restriction-modification enzyme LLaBIII C-terminal specificity domain-containing protein</fullName>
    </recommendedName>
</protein>
<name>A0A450UY62_9GAMM</name>
<organism evidence="3">
    <name type="scientific">Candidatus Kentrum sp. LFY</name>
    <dbReference type="NCBI Taxonomy" id="2126342"/>
    <lineage>
        <taxon>Bacteria</taxon>
        <taxon>Pseudomonadati</taxon>
        <taxon>Pseudomonadota</taxon>
        <taxon>Gammaproteobacteria</taxon>
        <taxon>Candidatus Kentrum</taxon>
    </lineage>
</organism>
<evidence type="ECO:0000259" key="1">
    <source>
        <dbReference type="Pfam" id="PF18135"/>
    </source>
</evidence>
<feature type="domain" description="Type ISP restriction-modification enzyme LLaBIII C-terminal specificity" evidence="1">
    <location>
        <begin position="8"/>
        <end position="55"/>
    </location>
</feature>
<evidence type="ECO:0000313" key="3">
    <source>
        <dbReference type="EMBL" id="VFJ97494.1"/>
    </source>
</evidence>
<sequence>MYPATVESSATEPDHYRVEKMRYAKIKQNGRTVKDPTTIHYNHRITVSDIPLEAYR</sequence>
<dbReference type="Pfam" id="PF18135">
    <property type="entry name" value="Type_ISP_C"/>
    <property type="match status" value="1"/>
</dbReference>
<evidence type="ECO:0000313" key="2">
    <source>
        <dbReference type="EMBL" id="VFJ90729.1"/>
    </source>
</evidence>
<gene>
    <name evidence="3" type="ORF">BECKLFY1418A_GA0070994_10706</name>
    <name evidence="2" type="ORF">BECKLFY1418B_GA0070995_102123</name>
</gene>
<accession>A0A450UY62</accession>
<dbReference type="InterPro" id="IPR041635">
    <property type="entry name" value="Type_ISP_LLaBIII_C"/>
</dbReference>